<dbReference type="InterPro" id="IPR018094">
    <property type="entry name" value="Thymidylate_kinase"/>
</dbReference>
<evidence type="ECO:0000313" key="15">
    <source>
        <dbReference type="Proteomes" id="UP000320772"/>
    </source>
</evidence>
<keyword evidence="8 12" id="KW-0067">ATP-binding</keyword>
<dbReference type="CDD" id="cd01672">
    <property type="entry name" value="TMPK"/>
    <property type="match status" value="1"/>
</dbReference>
<dbReference type="InterPro" id="IPR039430">
    <property type="entry name" value="Thymidylate_kin-like_dom"/>
</dbReference>
<evidence type="ECO:0000259" key="13">
    <source>
        <dbReference type="Pfam" id="PF02223"/>
    </source>
</evidence>
<comment type="similarity">
    <text evidence="1 12">Belongs to the thymidylate kinase family.</text>
</comment>
<name>A0A4Y3M334_9PROT</name>
<evidence type="ECO:0000256" key="10">
    <source>
        <dbReference type="ARBA" id="ARBA00048743"/>
    </source>
</evidence>
<organism evidence="14 15">
    <name type="scientific">Gluconobacter roseus NBRC 3990</name>
    <dbReference type="NCBI Taxonomy" id="1307950"/>
    <lineage>
        <taxon>Bacteria</taxon>
        <taxon>Pseudomonadati</taxon>
        <taxon>Pseudomonadota</taxon>
        <taxon>Alphaproteobacteria</taxon>
        <taxon>Acetobacterales</taxon>
        <taxon>Acetobacteraceae</taxon>
        <taxon>Gluconobacter</taxon>
    </lineage>
</organism>
<sequence length="221" mass="23623">MVPRSKGMAGKGLFITLEGGEGAGKSTQARLLAEALSAEGHKVLLTREPGGTPGAEEIRNLLLFGKVDLSWRAEILMHMAARSDHLDNAILPALERGEIVVCDRFHDSTLAYQGYGIGQGASEVLAFLNGARKLVDFEPDLTLMLELPRTQALARLKARGGQTDRYEAQAEAFHERVLAGFDAIASADPARVKRVDAGQTPEAVSAALLQAVHESLTVQGV</sequence>
<dbReference type="InterPro" id="IPR027417">
    <property type="entry name" value="P-loop_NTPase"/>
</dbReference>
<keyword evidence="4 12" id="KW-0808">Transferase</keyword>
<evidence type="ECO:0000313" key="14">
    <source>
        <dbReference type="EMBL" id="GEB03710.1"/>
    </source>
</evidence>
<keyword evidence="7 12" id="KW-0418">Kinase</keyword>
<dbReference type="AlphaFoldDB" id="A0A4Y3M334"/>
<gene>
    <name evidence="12 14" type="primary">tmk</name>
    <name evidence="14" type="ORF">GRO01_12860</name>
</gene>
<evidence type="ECO:0000256" key="3">
    <source>
        <dbReference type="ARBA" id="ARBA00017144"/>
    </source>
</evidence>
<evidence type="ECO:0000256" key="8">
    <source>
        <dbReference type="ARBA" id="ARBA00022840"/>
    </source>
</evidence>
<dbReference type="GO" id="GO:0004798">
    <property type="term" value="F:dTMP kinase activity"/>
    <property type="evidence" value="ECO:0007669"/>
    <property type="project" value="UniProtKB-UniRule"/>
</dbReference>
<protein>
    <recommendedName>
        <fullName evidence="3 12">Thymidylate kinase</fullName>
        <ecNumber evidence="2 12">2.7.4.9</ecNumber>
    </recommendedName>
    <alternativeName>
        <fullName evidence="9 12">dTMP kinase</fullName>
    </alternativeName>
</protein>
<comment type="caution">
    <text evidence="14">The sequence shown here is derived from an EMBL/GenBank/DDBJ whole genome shotgun (WGS) entry which is preliminary data.</text>
</comment>
<accession>A0A4Y3M334</accession>
<evidence type="ECO:0000256" key="5">
    <source>
        <dbReference type="ARBA" id="ARBA00022727"/>
    </source>
</evidence>
<dbReference type="PANTHER" id="PTHR10344:SF4">
    <property type="entry name" value="UMP-CMP KINASE 2, MITOCHONDRIAL"/>
    <property type="match status" value="1"/>
</dbReference>
<evidence type="ECO:0000256" key="1">
    <source>
        <dbReference type="ARBA" id="ARBA00009776"/>
    </source>
</evidence>
<dbReference type="GO" id="GO:0006227">
    <property type="term" value="P:dUDP biosynthetic process"/>
    <property type="evidence" value="ECO:0007669"/>
    <property type="project" value="TreeGrafter"/>
</dbReference>
<dbReference type="PANTHER" id="PTHR10344">
    <property type="entry name" value="THYMIDYLATE KINASE"/>
    <property type="match status" value="1"/>
</dbReference>
<comment type="catalytic activity">
    <reaction evidence="10 12">
        <text>dTMP + ATP = dTDP + ADP</text>
        <dbReference type="Rhea" id="RHEA:13517"/>
        <dbReference type="ChEBI" id="CHEBI:30616"/>
        <dbReference type="ChEBI" id="CHEBI:58369"/>
        <dbReference type="ChEBI" id="CHEBI:63528"/>
        <dbReference type="ChEBI" id="CHEBI:456216"/>
        <dbReference type="EC" id="2.7.4.9"/>
    </reaction>
</comment>
<feature type="domain" description="Thymidylate kinase-like" evidence="13">
    <location>
        <begin position="17"/>
        <end position="206"/>
    </location>
</feature>
<dbReference type="EMBL" id="BJLY01000002">
    <property type="protein sequence ID" value="GEB03710.1"/>
    <property type="molecule type" value="Genomic_DNA"/>
</dbReference>
<dbReference type="GO" id="GO:0005524">
    <property type="term" value="F:ATP binding"/>
    <property type="evidence" value="ECO:0007669"/>
    <property type="project" value="UniProtKB-UniRule"/>
</dbReference>
<evidence type="ECO:0000256" key="4">
    <source>
        <dbReference type="ARBA" id="ARBA00022679"/>
    </source>
</evidence>
<keyword evidence="15" id="KW-1185">Reference proteome</keyword>
<dbReference type="GO" id="GO:0006233">
    <property type="term" value="P:dTDP biosynthetic process"/>
    <property type="evidence" value="ECO:0007669"/>
    <property type="project" value="InterPro"/>
</dbReference>
<dbReference type="InterPro" id="IPR018095">
    <property type="entry name" value="Thymidylate_kin_CS"/>
</dbReference>
<evidence type="ECO:0000256" key="7">
    <source>
        <dbReference type="ARBA" id="ARBA00022777"/>
    </source>
</evidence>
<dbReference type="FunFam" id="3.40.50.300:FF:000225">
    <property type="entry name" value="Thymidylate kinase"/>
    <property type="match status" value="1"/>
</dbReference>
<dbReference type="EC" id="2.7.4.9" evidence="2 12"/>
<reference evidence="14 15" key="1">
    <citation type="submission" date="2019-06" db="EMBL/GenBank/DDBJ databases">
        <title>Whole genome shotgun sequence of Gluconobacter roseus NBRC 3990.</title>
        <authorList>
            <person name="Hosoyama A."/>
            <person name="Uohara A."/>
            <person name="Ohji S."/>
            <person name="Ichikawa N."/>
        </authorList>
    </citation>
    <scope>NUCLEOTIDE SEQUENCE [LARGE SCALE GENOMIC DNA]</scope>
    <source>
        <strain evidence="14 15">NBRC 3990</strain>
    </source>
</reference>
<dbReference type="GO" id="GO:0006235">
    <property type="term" value="P:dTTP biosynthetic process"/>
    <property type="evidence" value="ECO:0007669"/>
    <property type="project" value="UniProtKB-UniRule"/>
</dbReference>
<dbReference type="Gene3D" id="3.40.50.300">
    <property type="entry name" value="P-loop containing nucleotide triphosphate hydrolases"/>
    <property type="match status" value="1"/>
</dbReference>
<feature type="binding site" evidence="12">
    <location>
        <begin position="19"/>
        <end position="26"/>
    </location>
    <ligand>
        <name>ATP</name>
        <dbReference type="ChEBI" id="CHEBI:30616"/>
    </ligand>
</feature>
<proteinExistence type="inferred from homology"/>
<keyword evidence="6 12" id="KW-0547">Nucleotide-binding</keyword>
<evidence type="ECO:0000256" key="12">
    <source>
        <dbReference type="HAMAP-Rule" id="MF_00165"/>
    </source>
</evidence>
<dbReference type="HAMAP" id="MF_00165">
    <property type="entry name" value="Thymidylate_kinase"/>
    <property type="match status" value="1"/>
</dbReference>
<evidence type="ECO:0000256" key="6">
    <source>
        <dbReference type="ARBA" id="ARBA00022741"/>
    </source>
</evidence>
<dbReference type="Pfam" id="PF02223">
    <property type="entry name" value="Thymidylate_kin"/>
    <property type="match status" value="1"/>
</dbReference>
<dbReference type="GO" id="GO:0005829">
    <property type="term" value="C:cytosol"/>
    <property type="evidence" value="ECO:0007669"/>
    <property type="project" value="TreeGrafter"/>
</dbReference>
<dbReference type="STRING" id="586239.AD943_09855"/>
<evidence type="ECO:0000256" key="9">
    <source>
        <dbReference type="ARBA" id="ARBA00029962"/>
    </source>
</evidence>
<keyword evidence="5 12" id="KW-0545">Nucleotide biosynthesis</keyword>
<evidence type="ECO:0000256" key="2">
    <source>
        <dbReference type="ARBA" id="ARBA00012980"/>
    </source>
</evidence>
<comment type="function">
    <text evidence="11 12">Phosphorylation of dTMP to form dTDP in both de novo and salvage pathways of dTTP synthesis.</text>
</comment>
<evidence type="ECO:0000256" key="11">
    <source>
        <dbReference type="ARBA" id="ARBA00057735"/>
    </source>
</evidence>
<dbReference type="SUPFAM" id="SSF52540">
    <property type="entry name" value="P-loop containing nucleoside triphosphate hydrolases"/>
    <property type="match status" value="1"/>
</dbReference>
<dbReference type="PROSITE" id="PS01331">
    <property type="entry name" value="THYMIDYLATE_KINASE"/>
    <property type="match status" value="1"/>
</dbReference>
<dbReference type="Proteomes" id="UP000320772">
    <property type="component" value="Unassembled WGS sequence"/>
</dbReference>
<dbReference type="NCBIfam" id="TIGR00041">
    <property type="entry name" value="DTMP_kinase"/>
    <property type="match status" value="1"/>
</dbReference>